<dbReference type="EMBL" id="MKHE01000005">
    <property type="protein sequence ID" value="OWK15233.1"/>
    <property type="molecule type" value="Genomic_DNA"/>
</dbReference>
<keyword evidence="2" id="KW-1185">Reference proteome</keyword>
<protein>
    <submittedName>
        <fullName evidence="1">Uncharacterized protein</fullName>
    </submittedName>
</protein>
<organism evidence="1 2">
    <name type="scientific">Cervus elaphus hippelaphus</name>
    <name type="common">European red deer</name>
    <dbReference type="NCBI Taxonomy" id="46360"/>
    <lineage>
        <taxon>Eukaryota</taxon>
        <taxon>Metazoa</taxon>
        <taxon>Chordata</taxon>
        <taxon>Craniata</taxon>
        <taxon>Vertebrata</taxon>
        <taxon>Euteleostomi</taxon>
        <taxon>Mammalia</taxon>
        <taxon>Eutheria</taxon>
        <taxon>Laurasiatheria</taxon>
        <taxon>Artiodactyla</taxon>
        <taxon>Ruminantia</taxon>
        <taxon>Pecora</taxon>
        <taxon>Cervidae</taxon>
        <taxon>Cervinae</taxon>
        <taxon>Cervus</taxon>
    </lineage>
</organism>
<reference evidence="1 2" key="1">
    <citation type="journal article" date="2018" name="Mol. Genet. Genomics">
        <title>The red deer Cervus elaphus genome CerEla1.0: sequencing, annotating, genes, and chromosomes.</title>
        <authorList>
            <person name="Bana N.A."/>
            <person name="Nyiri A."/>
            <person name="Nagy J."/>
            <person name="Frank K."/>
            <person name="Nagy T."/>
            <person name="Steger V."/>
            <person name="Schiller M."/>
            <person name="Lakatos P."/>
            <person name="Sugar L."/>
            <person name="Horn P."/>
            <person name="Barta E."/>
            <person name="Orosz L."/>
        </authorList>
    </citation>
    <scope>NUCLEOTIDE SEQUENCE [LARGE SCALE GENOMIC DNA]</scope>
    <source>
        <strain evidence="1">Hungarian</strain>
    </source>
</reference>
<feature type="non-terminal residue" evidence="1">
    <location>
        <position position="106"/>
    </location>
</feature>
<gene>
    <name evidence="1" type="ORF">Celaphus_00000680</name>
</gene>
<sequence>VSTWTNAKDTGTARQEANVSAMDVALSTHPPRTSENRDLERVQGCQKEWLELVLKAAQEMDPVPRAKNAAALAVENLAKSLGATYGEAESLLAFASPEGTPAAPLL</sequence>
<comment type="caution">
    <text evidence="1">The sequence shown here is derived from an EMBL/GenBank/DDBJ whole genome shotgun (WGS) entry which is preliminary data.</text>
</comment>
<name>A0A212DAH4_CEREH</name>
<accession>A0A212DAH4</accession>
<evidence type="ECO:0000313" key="1">
    <source>
        <dbReference type="EMBL" id="OWK15233.1"/>
    </source>
</evidence>
<dbReference type="Proteomes" id="UP000242450">
    <property type="component" value="Chromosome 5"/>
</dbReference>
<evidence type="ECO:0000313" key="2">
    <source>
        <dbReference type="Proteomes" id="UP000242450"/>
    </source>
</evidence>
<dbReference type="AlphaFoldDB" id="A0A212DAH4"/>
<feature type="non-terminal residue" evidence="1">
    <location>
        <position position="1"/>
    </location>
</feature>
<proteinExistence type="predicted"/>